<dbReference type="InterPro" id="IPR058163">
    <property type="entry name" value="LysR-type_TF_proteobact-type"/>
</dbReference>
<dbReference type="Gene3D" id="1.10.10.10">
    <property type="entry name" value="Winged helix-like DNA-binding domain superfamily/Winged helix DNA-binding domain"/>
    <property type="match status" value="1"/>
</dbReference>
<keyword evidence="4" id="KW-0804">Transcription</keyword>
<dbReference type="SUPFAM" id="SSF46785">
    <property type="entry name" value="Winged helix' DNA-binding domain"/>
    <property type="match status" value="1"/>
</dbReference>
<dbReference type="PROSITE" id="PS50931">
    <property type="entry name" value="HTH_LYSR"/>
    <property type="match status" value="1"/>
</dbReference>
<protein>
    <submittedName>
        <fullName evidence="6">LysR family transcriptional regulator</fullName>
    </submittedName>
</protein>
<dbReference type="PRINTS" id="PR00039">
    <property type="entry name" value="HTHLYSR"/>
</dbReference>
<keyword evidence="3" id="KW-0238">DNA-binding</keyword>
<evidence type="ECO:0000313" key="6">
    <source>
        <dbReference type="EMBL" id="GLS83106.1"/>
    </source>
</evidence>
<gene>
    <name evidence="6" type="ORF">GCM10007894_10830</name>
</gene>
<accession>A0AA37WYH7</accession>
<keyword evidence="7" id="KW-1185">Reference proteome</keyword>
<dbReference type="GO" id="GO:0043565">
    <property type="term" value="F:sequence-specific DNA binding"/>
    <property type="evidence" value="ECO:0007669"/>
    <property type="project" value="TreeGrafter"/>
</dbReference>
<dbReference type="Gene3D" id="3.40.190.290">
    <property type="match status" value="1"/>
</dbReference>
<feature type="domain" description="HTH lysR-type" evidence="5">
    <location>
        <begin position="1"/>
        <end position="59"/>
    </location>
</feature>
<dbReference type="Pfam" id="PF00126">
    <property type="entry name" value="HTH_1"/>
    <property type="match status" value="1"/>
</dbReference>
<dbReference type="SUPFAM" id="SSF53850">
    <property type="entry name" value="Periplasmic binding protein-like II"/>
    <property type="match status" value="1"/>
</dbReference>
<comment type="similarity">
    <text evidence="1">Belongs to the LysR transcriptional regulatory family.</text>
</comment>
<dbReference type="PANTHER" id="PTHR30537:SF5">
    <property type="entry name" value="HTH-TYPE TRANSCRIPTIONAL ACTIVATOR TTDR-RELATED"/>
    <property type="match status" value="1"/>
</dbReference>
<reference evidence="6 7" key="1">
    <citation type="journal article" date="2014" name="Int. J. Syst. Evol. Microbiol.">
        <title>Complete genome sequence of Corynebacterium casei LMG S-19264T (=DSM 44701T), isolated from a smear-ripened cheese.</title>
        <authorList>
            <consortium name="US DOE Joint Genome Institute (JGI-PGF)"/>
            <person name="Walter F."/>
            <person name="Albersmeier A."/>
            <person name="Kalinowski J."/>
            <person name="Ruckert C."/>
        </authorList>
    </citation>
    <scope>NUCLEOTIDE SEQUENCE [LARGE SCALE GENOMIC DNA]</scope>
    <source>
        <strain evidence="6 7">NBRC 112785</strain>
    </source>
</reference>
<dbReference type="InterPro" id="IPR036388">
    <property type="entry name" value="WH-like_DNA-bd_sf"/>
</dbReference>
<dbReference type="AlphaFoldDB" id="A0AA37WYH7"/>
<evidence type="ECO:0000256" key="1">
    <source>
        <dbReference type="ARBA" id="ARBA00009437"/>
    </source>
</evidence>
<dbReference type="Proteomes" id="UP001157439">
    <property type="component" value="Unassembled WGS sequence"/>
</dbReference>
<dbReference type="FunFam" id="1.10.10.10:FF:000001">
    <property type="entry name" value="LysR family transcriptional regulator"/>
    <property type="match status" value="1"/>
</dbReference>
<name>A0AA37WYH7_9GAMM</name>
<comment type="caution">
    <text evidence="6">The sequence shown here is derived from an EMBL/GenBank/DDBJ whole genome shotgun (WGS) entry which is preliminary data.</text>
</comment>
<evidence type="ECO:0000313" key="7">
    <source>
        <dbReference type="Proteomes" id="UP001157439"/>
    </source>
</evidence>
<sequence length="300" mass="33348">MGQLENMALFIAVVESGSITKASERLNLAKSAVSKRLQELEQNLGVTLINRTTRSSSLTEAGQRYFKQAQLITDEVAELNAQMTRSQSKLSGHLRVSAPLSFSLHHLTPVIDQFCKRHPELTLELDLSDAKVNLVEDGIDLALRIGELADSSLQAKRITQISHVLCVSPDYVSEHGAPITPDELSQHRLLKYSQQASTSITLTDSAGVVHTPNLTPHVIANNGDVLAQMAIAGHGITLLPRFIAWQAINDGRLSVLLPNYRLNQFGAYVVYPATRYLPQKSRLFIDFLMEYFGDKPYWER</sequence>
<evidence type="ECO:0000256" key="3">
    <source>
        <dbReference type="ARBA" id="ARBA00023125"/>
    </source>
</evidence>
<evidence type="ECO:0000259" key="5">
    <source>
        <dbReference type="PROSITE" id="PS50931"/>
    </source>
</evidence>
<dbReference type="Pfam" id="PF03466">
    <property type="entry name" value="LysR_substrate"/>
    <property type="match status" value="1"/>
</dbReference>
<organism evidence="6 7">
    <name type="scientific">Paraferrimonas haliotis</name>
    <dbReference type="NCBI Taxonomy" id="2013866"/>
    <lineage>
        <taxon>Bacteria</taxon>
        <taxon>Pseudomonadati</taxon>
        <taxon>Pseudomonadota</taxon>
        <taxon>Gammaproteobacteria</taxon>
        <taxon>Alteromonadales</taxon>
        <taxon>Ferrimonadaceae</taxon>
        <taxon>Paraferrimonas</taxon>
    </lineage>
</organism>
<dbReference type="GO" id="GO:0003700">
    <property type="term" value="F:DNA-binding transcription factor activity"/>
    <property type="evidence" value="ECO:0007669"/>
    <property type="project" value="InterPro"/>
</dbReference>
<dbReference type="InterPro" id="IPR036390">
    <property type="entry name" value="WH_DNA-bd_sf"/>
</dbReference>
<dbReference type="PANTHER" id="PTHR30537">
    <property type="entry name" value="HTH-TYPE TRANSCRIPTIONAL REGULATOR"/>
    <property type="match status" value="1"/>
</dbReference>
<proteinExistence type="inferred from homology"/>
<dbReference type="InterPro" id="IPR005119">
    <property type="entry name" value="LysR_subst-bd"/>
</dbReference>
<dbReference type="InterPro" id="IPR000847">
    <property type="entry name" value="LysR_HTH_N"/>
</dbReference>
<dbReference type="EMBL" id="BSPO01000002">
    <property type="protein sequence ID" value="GLS83106.1"/>
    <property type="molecule type" value="Genomic_DNA"/>
</dbReference>
<evidence type="ECO:0000256" key="4">
    <source>
        <dbReference type="ARBA" id="ARBA00023163"/>
    </source>
</evidence>
<dbReference type="CDD" id="cd08422">
    <property type="entry name" value="PBP2_CrgA_like"/>
    <property type="match status" value="1"/>
</dbReference>
<dbReference type="RefSeq" id="WP_095499914.1">
    <property type="nucleotide sequence ID" value="NZ_BSPO01000002.1"/>
</dbReference>
<dbReference type="GO" id="GO:0006351">
    <property type="term" value="P:DNA-templated transcription"/>
    <property type="evidence" value="ECO:0007669"/>
    <property type="project" value="TreeGrafter"/>
</dbReference>
<evidence type="ECO:0000256" key="2">
    <source>
        <dbReference type="ARBA" id="ARBA00023015"/>
    </source>
</evidence>
<keyword evidence="2" id="KW-0805">Transcription regulation</keyword>